<sequence length="262" mass="30463">MNEQDRQAYWDNYINYWLKRVEDSNTNTNNEDKMADDSVMEGYITLLTDSLKNERGGGQYTILDYGCGFGRSYPYFEKLNCLYYGCDIAQSCIDYMLSHYPNAQAQKLLPNDSIPFEKQKFDGIFCYGVFDACFQHITIFEILSRLKTGGIALITGKNNNYLESDEMALVAEIGARKNNHPNYFTDTPLFLNELQKRKVKILQSRFFLERKDGATDTYTTTMPERFYTYALLLQVQENSILEPFAPFSHTHSKTFELKNKHL</sequence>
<reference evidence="2 3" key="1">
    <citation type="submission" date="2018-04" db="EMBL/GenBank/DDBJ databases">
        <title>Novel Campyloabacter and Helicobacter Species and Strains.</title>
        <authorList>
            <person name="Mannion A.J."/>
            <person name="Shen Z."/>
            <person name="Fox J.G."/>
        </authorList>
    </citation>
    <scope>NUCLEOTIDE SEQUENCE [LARGE SCALE GENOMIC DNA]</scope>
    <source>
        <strain evidence="2 3">MIT 12-6600</strain>
    </source>
</reference>
<dbReference type="CDD" id="cd02440">
    <property type="entry name" value="AdoMet_MTases"/>
    <property type="match status" value="1"/>
</dbReference>
<dbReference type="Pfam" id="PF08241">
    <property type="entry name" value="Methyltransf_11"/>
    <property type="match status" value="1"/>
</dbReference>
<dbReference type="InterPro" id="IPR029063">
    <property type="entry name" value="SAM-dependent_MTases_sf"/>
</dbReference>
<evidence type="ECO:0000313" key="3">
    <source>
        <dbReference type="Proteomes" id="UP000256514"/>
    </source>
</evidence>
<dbReference type="InterPro" id="IPR013216">
    <property type="entry name" value="Methyltransf_11"/>
</dbReference>
<evidence type="ECO:0000259" key="1">
    <source>
        <dbReference type="Pfam" id="PF08241"/>
    </source>
</evidence>
<comment type="caution">
    <text evidence="2">The sequence shown here is derived from an EMBL/GenBank/DDBJ whole genome shotgun (WGS) entry which is preliminary data.</text>
</comment>
<dbReference type="RefSeq" id="WP_115571179.1">
    <property type="nucleotide sequence ID" value="NZ_NXLT01000004.1"/>
</dbReference>
<dbReference type="Proteomes" id="UP000256514">
    <property type="component" value="Unassembled WGS sequence"/>
</dbReference>
<dbReference type="OrthoDB" id="9804312at2"/>
<dbReference type="Gene3D" id="3.40.50.150">
    <property type="entry name" value="Vaccinia Virus protein VP39"/>
    <property type="match status" value="1"/>
</dbReference>
<dbReference type="EMBL" id="NXLT01000004">
    <property type="protein sequence ID" value="RDU66860.1"/>
    <property type="molecule type" value="Genomic_DNA"/>
</dbReference>
<dbReference type="SUPFAM" id="SSF53335">
    <property type="entry name" value="S-adenosyl-L-methionine-dependent methyltransferases"/>
    <property type="match status" value="1"/>
</dbReference>
<dbReference type="AlphaFoldDB" id="A0A3D8IPE8"/>
<feature type="domain" description="Methyltransferase type 11" evidence="1">
    <location>
        <begin position="63"/>
        <end position="153"/>
    </location>
</feature>
<proteinExistence type="predicted"/>
<evidence type="ECO:0000313" key="2">
    <source>
        <dbReference type="EMBL" id="RDU66860.1"/>
    </source>
</evidence>
<keyword evidence="3" id="KW-1185">Reference proteome</keyword>
<name>A0A3D8IPE8_9HELI</name>
<gene>
    <name evidence="2" type="ORF">CQA54_05730</name>
</gene>
<dbReference type="GO" id="GO:0008757">
    <property type="term" value="F:S-adenosylmethionine-dependent methyltransferase activity"/>
    <property type="evidence" value="ECO:0007669"/>
    <property type="project" value="InterPro"/>
</dbReference>
<accession>A0A3D8IPE8</accession>
<organism evidence="2 3">
    <name type="scientific">Helicobacter equorum</name>
    <dbReference type="NCBI Taxonomy" id="361872"/>
    <lineage>
        <taxon>Bacteria</taxon>
        <taxon>Pseudomonadati</taxon>
        <taxon>Campylobacterota</taxon>
        <taxon>Epsilonproteobacteria</taxon>
        <taxon>Campylobacterales</taxon>
        <taxon>Helicobacteraceae</taxon>
        <taxon>Helicobacter</taxon>
    </lineage>
</organism>
<protein>
    <recommendedName>
        <fullName evidence="1">Methyltransferase type 11 domain-containing protein</fullName>
    </recommendedName>
</protein>